<dbReference type="Pfam" id="PF07727">
    <property type="entry name" value="RVT_2"/>
    <property type="match status" value="1"/>
</dbReference>
<accession>A0A5N6LK00</accession>
<name>A0A5N6LK00_9ASTR</name>
<dbReference type="Proteomes" id="UP000326396">
    <property type="component" value="Unassembled WGS sequence"/>
</dbReference>
<evidence type="ECO:0000256" key="1">
    <source>
        <dbReference type="SAM" id="MobiDB-lite"/>
    </source>
</evidence>
<dbReference type="CDD" id="cd09272">
    <property type="entry name" value="RNase_HI_RT_Ty1"/>
    <property type="match status" value="1"/>
</dbReference>
<dbReference type="EMBL" id="SZYD01000132">
    <property type="protein sequence ID" value="KAD2158584.1"/>
    <property type="molecule type" value="Genomic_DNA"/>
</dbReference>
<evidence type="ECO:0000313" key="4">
    <source>
        <dbReference type="Proteomes" id="UP000326396"/>
    </source>
</evidence>
<sequence length="513" mass="58203">MSQLHEEHFDVLTSSGQKTGFSKPSLAITSATANRNSRRRRKPNPSPSAEIVAVAGNQICRRRQIRRRPRNPKTTLSFFRPDSRQFCFFGIRFCFQQVQSELYKDLSIKSKVQKEAVEFDTKTGKHEERIDEPEVETEHTETQQAETPANWVRRSTRSCHQTTGFADKWVFRVKDEPDGSKRYKARLVVKGFQQKKGIDYDEIFSPVVKMTTIRLVPSIVAAEKLHLEQLDVKTAFLHGDIKEEIYMSQPEGFHVTGKERLVCKLKRSLYGLKQAPRQWFKNSYIILILYVDDMLITGSYMNEIGKLKQLSVEFEMKGLGPAKQILVKPRSTPLGSRFKLSKDQSPKSESERAKWLRFLMHLQLQSHGTSKVGLCFKGSDIILRGYSDADLGGCKKTFKSTTGYVFTVGNTAVSWMSRLQKSVALSTTEAEYMAVAEASKELVSAVNLAKNPVYHAKTKHIGMKYHFVKDLISDGIFNLKNISGAKNPADMFIKPVTLDKLKLCKASAGLQEL</sequence>
<evidence type="ECO:0000259" key="2">
    <source>
        <dbReference type="Pfam" id="PF07727"/>
    </source>
</evidence>
<keyword evidence="4" id="KW-1185">Reference proteome</keyword>
<dbReference type="PANTHER" id="PTHR11439:SF467">
    <property type="entry name" value="INTEGRASE CATALYTIC DOMAIN-CONTAINING PROTEIN"/>
    <property type="match status" value="1"/>
</dbReference>
<dbReference type="InterPro" id="IPR043502">
    <property type="entry name" value="DNA/RNA_pol_sf"/>
</dbReference>
<dbReference type="SUPFAM" id="SSF56672">
    <property type="entry name" value="DNA/RNA polymerases"/>
    <property type="match status" value="1"/>
</dbReference>
<gene>
    <name evidence="3" type="ORF">E3N88_41723</name>
</gene>
<dbReference type="InterPro" id="IPR013103">
    <property type="entry name" value="RVT_2"/>
</dbReference>
<protein>
    <recommendedName>
        <fullName evidence="2">Reverse transcriptase Ty1/copia-type domain-containing protein</fullName>
    </recommendedName>
</protein>
<proteinExistence type="predicted"/>
<comment type="caution">
    <text evidence="3">The sequence shown here is derived from an EMBL/GenBank/DDBJ whole genome shotgun (WGS) entry which is preliminary data.</text>
</comment>
<organism evidence="3 4">
    <name type="scientific">Mikania micrantha</name>
    <name type="common">bitter vine</name>
    <dbReference type="NCBI Taxonomy" id="192012"/>
    <lineage>
        <taxon>Eukaryota</taxon>
        <taxon>Viridiplantae</taxon>
        <taxon>Streptophyta</taxon>
        <taxon>Embryophyta</taxon>
        <taxon>Tracheophyta</taxon>
        <taxon>Spermatophyta</taxon>
        <taxon>Magnoliopsida</taxon>
        <taxon>eudicotyledons</taxon>
        <taxon>Gunneridae</taxon>
        <taxon>Pentapetalae</taxon>
        <taxon>asterids</taxon>
        <taxon>campanulids</taxon>
        <taxon>Asterales</taxon>
        <taxon>Asteraceae</taxon>
        <taxon>Asteroideae</taxon>
        <taxon>Heliantheae alliance</taxon>
        <taxon>Eupatorieae</taxon>
        <taxon>Mikania</taxon>
    </lineage>
</organism>
<dbReference type="OrthoDB" id="414945at2759"/>
<reference evidence="3 4" key="1">
    <citation type="submission" date="2019-05" db="EMBL/GenBank/DDBJ databases">
        <title>Mikania micrantha, genome provides insights into the molecular mechanism of rapid growth.</title>
        <authorList>
            <person name="Liu B."/>
        </authorList>
    </citation>
    <scope>NUCLEOTIDE SEQUENCE [LARGE SCALE GENOMIC DNA]</scope>
    <source>
        <strain evidence="3">NLD-2019</strain>
        <tissue evidence="3">Leaf</tissue>
    </source>
</reference>
<dbReference type="AlphaFoldDB" id="A0A5N6LK00"/>
<dbReference type="PANTHER" id="PTHR11439">
    <property type="entry name" value="GAG-POL-RELATED RETROTRANSPOSON"/>
    <property type="match status" value="1"/>
</dbReference>
<feature type="domain" description="Reverse transcriptase Ty1/copia-type" evidence="2">
    <location>
        <begin position="165"/>
        <end position="281"/>
    </location>
</feature>
<feature type="region of interest" description="Disordered" evidence="1">
    <location>
        <begin position="123"/>
        <end position="150"/>
    </location>
</feature>
<evidence type="ECO:0000313" key="3">
    <source>
        <dbReference type="EMBL" id="KAD2158584.1"/>
    </source>
</evidence>